<dbReference type="InterPro" id="IPR018392">
    <property type="entry name" value="LysM"/>
</dbReference>
<dbReference type="EMBL" id="CP080764">
    <property type="protein sequence ID" value="QYY44350.1"/>
    <property type="molecule type" value="Genomic_DNA"/>
</dbReference>
<evidence type="ECO:0000256" key="4">
    <source>
        <dbReference type="ARBA" id="ARBA00022737"/>
    </source>
</evidence>
<dbReference type="GO" id="GO:0006508">
    <property type="term" value="P:proteolysis"/>
    <property type="evidence" value="ECO:0007669"/>
    <property type="project" value="UniProtKB-KW"/>
</dbReference>
<sequence length="261" mass="28837">MRRLALATFLSMAIVTPVSAASYTVGKDDTLYKVSKRFGVSIEELKKVNKLTSDIIKVGQVLTIPGTEKQTTGNGKGSLSSRNETSGILTDYVAANSTKRSSVVATRGQQSSNTAKVARQTPTLALNQEREEKTSRSESRTYEPSQMNALINQLLGIPYKWGGTTPEGFDCSGFTAYVFKSMGVDLPRTSEEQFEVGQAVEDELKPGDLLFFDSEKKGYITHVGIYIGDNKMAHAASKSVRIDTLDWYFKNYQYYGAKRLF</sequence>
<keyword evidence="15" id="KW-1185">Reference proteome</keyword>
<evidence type="ECO:0000256" key="2">
    <source>
        <dbReference type="ARBA" id="ARBA00022670"/>
    </source>
</evidence>
<evidence type="ECO:0000259" key="9">
    <source>
        <dbReference type="PROSITE" id="PS50943"/>
    </source>
</evidence>
<feature type="compositionally biased region" description="Polar residues" evidence="7">
    <location>
        <begin position="102"/>
        <end position="126"/>
    </location>
</feature>
<dbReference type="InterPro" id="IPR038765">
    <property type="entry name" value="Papain-like_cys_pep_sf"/>
</dbReference>
<evidence type="ECO:0000313" key="14">
    <source>
        <dbReference type="Proteomes" id="UP000198956"/>
    </source>
</evidence>
<dbReference type="GeneID" id="97141575"/>
<keyword evidence="3 8" id="KW-0732">Signal</keyword>
<comment type="similarity">
    <text evidence="1">Belongs to the peptidase C40 family.</text>
</comment>
<evidence type="ECO:0000256" key="5">
    <source>
        <dbReference type="ARBA" id="ARBA00022801"/>
    </source>
</evidence>
<dbReference type="Proteomes" id="UP000198956">
    <property type="component" value="Unassembled WGS sequence"/>
</dbReference>
<evidence type="ECO:0000256" key="3">
    <source>
        <dbReference type="ARBA" id="ARBA00022729"/>
    </source>
</evidence>
<keyword evidence="2" id="KW-0645">Protease</keyword>
<gene>
    <name evidence="12" type="ORF">K3F53_09365</name>
    <name evidence="13" type="ORF">SAMN04489735_10603</name>
</gene>
<proteinExistence type="inferred from homology"/>
<feature type="domain" description="NlpC/P60" evidence="11">
    <location>
        <begin position="141"/>
        <end position="261"/>
    </location>
</feature>
<dbReference type="InterPro" id="IPR051202">
    <property type="entry name" value="Peptidase_C40"/>
</dbReference>
<dbReference type="EMBL" id="FNDE01000060">
    <property type="protein sequence ID" value="SDH78915.1"/>
    <property type="molecule type" value="Genomic_DNA"/>
</dbReference>
<reference evidence="13 14" key="1">
    <citation type="submission" date="2016-10" db="EMBL/GenBank/DDBJ databases">
        <authorList>
            <person name="de Groot N.N."/>
        </authorList>
    </citation>
    <scope>NUCLEOTIDE SEQUENCE [LARGE SCALE GENOMIC DNA]</scope>
    <source>
        <strain evidence="13 14">L 420-91</strain>
    </source>
</reference>
<name>A0A1G8FA06_ANETH</name>
<dbReference type="CDD" id="cd00118">
    <property type="entry name" value="LysM"/>
    <property type="match status" value="1"/>
</dbReference>
<dbReference type="Pfam" id="PF01476">
    <property type="entry name" value="LysM"/>
    <property type="match status" value="1"/>
</dbReference>
<feature type="domain" description="LysM" evidence="10">
    <location>
        <begin position="21"/>
        <end position="64"/>
    </location>
</feature>
<evidence type="ECO:0000256" key="1">
    <source>
        <dbReference type="ARBA" id="ARBA00007074"/>
    </source>
</evidence>
<dbReference type="PANTHER" id="PTHR47053:SF1">
    <property type="entry name" value="MUREIN DD-ENDOPEPTIDASE MEPH-RELATED"/>
    <property type="match status" value="1"/>
</dbReference>
<evidence type="ECO:0000313" key="12">
    <source>
        <dbReference type="EMBL" id="QYY44350.1"/>
    </source>
</evidence>
<evidence type="ECO:0000259" key="11">
    <source>
        <dbReference type="PROSITE" id="PS51935"/>
    </source>
</evidence>
<evidence type="ECO:0000259" key="10">
    <source>
        <dbReference type="PROSITE" id="PS51782"/>
    </source>
</evidence>
<keyword evidence="6" id="KW-0788">Thiol protease</keyword>
<feature type="signal peptide" evidence="8">
    <location>
        <begin position="1"/>
        <end position="20"/>
    </location>
</feature>
<evidence type="ECO:0000313" key="15">
    <source>
        <dbReference type="Proteomes" id="UP000826616"/>
    </source>
</evidence>
<dbReference type="SUPFAM" id="SSF54001">
    <property type="entry name" value="Cysteine proteinases"/>
    <property type="match status" value="1"/>
</dbReference>
<dbReference type="PROSITE" id="PS51935">
    <property type="entry name" value="NLPC_P60"/>
    <property type="match status" value="1"/>
</dbReference>
<dbReference type="Pfam" id="PF00877">
    <property type="entry name" value="NLPC_P60"/>
    <property type="match status" value="1"/>
</dbReference>
<feature type="compositionally biased region" description="Basic and acidic residues" evidence="7">
    <location>
        <begin position="128"/>
        <end position="141"/>
    </location>
</feature>
<dbReference type="Gene3D" id="3.90.1720.10">
    <property type="entry name" value="endopeptidase domain like (from Nostoc punctiforme)"/>
    <property type="match status" value="1"/>
</dbReference>
<dbReference type="Gene3D" id="3.10.350.10">
    <property type="entry name" value="LysM domain"/>
    <property type="match status" value="1"/>
</dbReference>
<dbReference type="InterPro" id="IPR001387">
    <property type="entry name" value="Cro/C1-type_HTH"/>
</dbReference>
<protein>
    <submittedName>
        <fullName evidence="12">C40 family peptidase</fullName>
    </submittedName>
    <submittedName>
        <fullName evidence="13">Peptidoglycan endopeptidase LytE</fullName>
    </submittedName>
</protein>
<dbReference type="RefSeq" id="WP_175493680.1">
    <property type="nucleotide sequence ID" value="NZ_CP080764.1"/>
</dbReference>
<dbReference type="InterPro" id="IPR036779">
    <property type="entry name" value="LysM_dom_sf"/>
</dbReference>
<dbReference type="InterPro" id="IPR000064">
    <property type="entry name" value="NLP_P60_dom"/>
</dbReference>
<accession>A0A1G8FA06</accession>
<dbReference type="Proteomes" id="UP000826616">
    <property type="component" value="Chromosome"/>
</dbReference>
<evidence type="ECO:0000256" key="6">
    <source>
        <dbReference type="ARBA" id="ARBA00022807"/>
    </source>
</evidence>
<reference evidence="12 15" key="2">
    <citation type="submission" date="2021-08" db="EMBL/GenBank/DDBJ databases">
        <title>Complete genome sequence of the strain Aneurinibacillus thermoaerophilus CCM 8960.</title>
        <authorList>
            <person name="Musilova J."/>
            <person name="Kourilova X."/>
            <person name="Pernicova I."/>
            <person name="Bezdicek M."/>
            <person name="Lengerova M."/>
            <person name="Obruca S."/>
            <person name="Sedlar K."/>
        </authorList>
    </citation>
    <scope>NUCLEOTIDE SEQUENCE [LARGE SCALE GENOMIC DNA]</scope>
    <source>
        <strain evidence="12 15">CCM 8960</strain>
    </source>
</reference>
<dbReference type="SUPFAM" id="SSF54106">
    <property type="entry name" value="LysM domain"/>
    <property type="match status" value="1"/>
</dbReference>
<keyword evidence="5" id="KW-0378">Hydrolase</keyword>
<feature type="chain" id="PRO_5011609230" evidence="8">
    <location>
        <begin position="21"/>
        <end position="261"/>
    </location>
</feature>
<dbReference type="GO" id="GO:0008234">
    <property type="term" value="F:cysteine-type peptidase activity"/>
    <property type="evidence" value="ECO:0007669"/>
    <property type="project" value="UniProtKB-KW"/>
</dbReference>
<feature type="domain" description="HTH cro/C1-type" evidence="9">
    <location>
        <begin position="29"/>
        <end position="45"/>
    </location>
</feature>
<dbReference type="AlphaFoldDB" id="A0A1G8FA06"/>
<evidence type="ECO:0000256" key="8">
    <source>
        <dbReference type="SAM" id="SignalP"/>
    </source>
</evidence>
<dbReference type="PROSITE" id="PS51782">
    <property type="entry name" value="LYSM"/>
    <property type="match status" value="1"/>
</dbReference>
<dbReference type="PANTHER" id="PTHR47053">
    <property type="entry name" value="MUREIN DD-ENDOPEPTIDASE MEPH-RELATED"/>
    <property type="match status" value="1"/>
</dbReference>
<keyword evidence="4" id="KW-0677">Repeat</keyword>
<evidence type="ECO:0000256" key="7">
    <source>
        <dbReference type="SAM" id="MobiDB-lite"/>
    </source>
</evidence>
<dbReference type="PROSITE" id="PS50943">
    <property type="entry name" value="HTH_CROC1"/>
    <property type="match status" value="1"/>
</dbReference>
<feature type="region of interest" description="Disordered" evidence="7">
    <location>
        <begin position="102"/>
        <end position="145"/>
    </location>
</feature>
<evidence type="ECO:0000313" key="13">
    <source>
        <dbReference type="EMBL" id="SDH78915.1"/>
    </source>
</evidence>
<organism evidence="13 14">
    <name type="scientific">Aneurinibacillus thermoaerophilus</name>
    <dbReference type="NCBI Taxonomy" id="143495"/>
    <lineage>
        <taxon>Bacteria</taxon>
        <taxon>Bacillati</taxon>
        <taxon>Bacillota</taxon>
        <taxon>Bacilli</taxon>
        <taxon>Bacillales</taxon>
        <taxon>Paenibacillaceae</taxon>
        <taxon>Aneurinibacillus group</taxon>
        <taxon>Aneurinibacillus</taxon>
    </lineage>
</organism>
<dbReference type="SMART" id="SM00257">
    <property type="entry name" value="LysM"/>
    <property type="match status" value="1"/>
</dbReference>